<proteinExistence type="inferred from homology"/>
<evidence type="ECO:0000313" key="3">
    <source>
        <dbReference type="EMBL" id="CAH2350938.1"/>
    </source>
</evidence>
<gene>
    <name evidence="3" type="ORF">CLIB1423_02S08526</name>
</gene>
<evidence type="ECO:0000259" key="2">
    <source>
        <dbReference type="Pfam" id="PF01205"/>
    </source>
</evidence>
<reference evidence="3" key="1">
    <citation type="submission" date="2022-03" db="EMBL/GenBank/DDBJ databases">
        <authorList>
            <person name="Legras J.-L."/>
            <person name="Devillers H."/>
            <person name="Grondin C."/>
        </authorList>
    </citation>
    <scope>NUCLEOTIDE SEQUENCE</scope>
    <source>
        <strain evidence="3">CLIB 1423</strain>
    </source>
</reference>
<dbReference type="Proteomes" id="UP000837801">
    <property type="component" value="Unassembled WGS sequence"/>
</dbReference>
<dbReference type="GO" id="GO:0140469">
    <property type="term" value="P:GCN2-mediated signaling"/>
    <property type="evidence" value="ECO:0007669"/>
    <property type="project" value="TreeGrafter"/>
</dbReference>
<organism evidence="3 4">
    <name type="scientific">[Candida] railenensis</name>
    <dbReference type="NCBI Taxonomy" id="45579"/>
    <lineage>
        <taxon>Eukaryota</taxon>
        <taxon>Fungi</taxon>
        <taxon>Dikarya</taxon>
        <taxon>Ascomycota</taxon>
        <taxon>Saccharomycotina</taxon>
        <taxon>Pichiomycetes</taxon>
        <taxon>Debaryomycetaceae</taxon>
        <taxon>Kurtzmaniella</taxon>
    </lineage>
</organism>
<dbReference type="PANTHER" id="PTHR16301:SF17">
    <property type="entry name" value="IMPACT FAMILY MEMBER YDL177C"/>
    <property type="match status" value="1"/>
</dbReference>
<dbReference type="InterPro" id="IPR023582">
    <property type="entry name" value="Impact"/>
</dbReference>
<dbReference type="AlphaFoldDB" id="A0A9P0QLM0"/>
<dbReference type="InterPro" id="IPR001498">
    <property type="entry name" value="Impact_N"/>
</dbReference>
<dbReference type="PANTHER" id="PTHR16301">
    <property type="entry name" value="IMPACT-RELATED"/>
    <property type="match status" value="1"/>
</dbReference>
<evidence type="ECO:0000313" key="4">
    <source>
        <dbReference type="Proteomes" id="UP000837801"/>
    </source>
</evidence>
<dbReference type="InterPro" id="IPR036956">
    <property type="entry name" value="Impact_N_sf"/>
</dbReference>
<dbReference type="EMBL" id="CAKXYY010000002">
    <property type="protein sequence ID" value="CAH2350938.1"/>
    <property type="molecule type" value="Genomic_DNA"/>
</dbReference>
<accession>A0A9P0QLM0</accession>
<dbReference type="Gene3D" id="3.30.230.30">
    <property type="entry name" value="Impact, N-terminal domain"/>
    <property type="match status" value="1"/>
</dbReference>
<dbReference type="SUPFAM" id="SSF54211">
    <property type="entry name" value="Ribosomal protein S5 domain 2-like"/>
    <property type="match status" value="1"/>
</dbReference>
<dbReference type="GO" id="GO:0006446">
    <property type="term" value="P:regulation of translational initiation"/>
    <property type="evidence" value="ECO:0007669"/>
    <property type="project" value="TreeGrafter"/>
</dbReference>
<sequence>MRASFLRLNSFSPSAILTHGKSRFQGRFKKIASEDEIPAILNDLVMTNKAVSRASHPHIIAWRIHEDGNSSIVQGFKDHGEKGAGMRLLDHVLVKNDLRNVLVIVTRWYGGSPIGSSRFRYINNSALESLRLGGLIRGNKR</sequence>
<comment type="similarity">
    <text evidence="1">Belongs to the IMPACT family.</text>
</comment>
<dbReference type="Pfam" id="PF01205">
    <property type="entry name" value="Impact_N"/>
    <property type="match status" value="1"/>
</dbReference>
<keyword evidence="4" id="KW-1185">Reference proteome</keyword>
<dbReference type="OrthoDB" id="69641at2759"/>
<protein>
    <submittedName>
        <fullName evidence="3">IMPACT family member</fullName>
    </submittedName>
</protein>
<dbReference type="InterPro" id="IPR020568">
    <property type="entry name" value="Ribosomal_Su5_D2-typ_SF"/>
</dbReference>
<feature type="domain" description="Impact N-terminal" evidence="2">
    <location>
        <begin position="21"/>
        <end position="129"/>
    </location>
</feature>
<dbReference type="GO" id="GO:0005737">
    <property type="term" value="C:cytoplasm"/>
    <property type="evidence" value="ECO:0007669"/>
    <property type="project" value="TreeGrafter"/>
</dbReference>
<comment type="caution">
    <text evidence="3">The sequence shown here is derived from an EMBL/GenBank/DDBJ whole genome shotgun (WGS) entry which is preliminary data.</text>
</comment>
<name>A0A9P0QLM0_9ASCO</name>
<evidence type="ECO:0000256" key="1">
    <source>
        <dbReference type="ARBA" id="ARBA00007665"/>
    </source>
</evidence>